<evidence type="ECO:0000313" key="3">
    <source>
        <dbReference type="EMBL" id="SUZ84815.1"/>
    </source>
</evidence>
<feature type="compositionally biased region" description="Basic and acidic residues" evidence="1">
    <location>
        <begin position="167"/>
        <end position="180"/>
    </location>
</feature>
<keyword evidence="2" id="KW-0472">Membrane</keyword>
<sequence>MNRYEFEDLISDYIENSLSLSKRKEFENYLTEDPEAQSLVDHVHSTMDQLRNIQQVKVSDRFNERLMSRIKNEKLPHRLKPVSGQKTFMGFTPVYASLMTGLTIALLFVSMQLFSPDMDASTSQNQFYANDPVPTLSNPATTRVNPKPQDLAEAEEDSLDENSANLPKKDYTKRIHLVND</sequence>
<organism evidence="3">
    <name type="scientific">marine metagenome</name>
    <dbReference type="NCBI Taxonomy" id="408172"/>
    <lineage>
        <taxon>unclassified sequences</taxon>
        <taxon>metagenomes</taxon>
        <taxon>ecological metagenomes</taxon>
    </lineage>
</organism>
<evidence type="ECO:0000256" key="1">
    <source>
        <dbReference type="SAM" id="MobiDB-lite"/>
    </source>
</evidence>
<proteinExistence type="predicted"/>
<feature type="compositionally biased region" description="Polar residues" evidence="1">
    <location>
        <begin position="135"/>
        <end position="144"/>
    </location>
</feature>
<reference evidence="3" key="1">
    <citation type="submission" date="2018-05" db="EMBL/GenBank/DDBJ databases">
        <authorList>
            <person name="Lanie J.A."/>
            <person name="Ng W.-L."/>
            <person name="Kazmierczak K.M."/>
            <person name="Andrzejewski T.M."/>
            <person name="Davidsen T.M."/>
            <person name="Wayne K.J."/>
            <person name="Tettelin H."/>
            <person name="Glass J.I."/>
            <person name="Rusch D."/>
            <person name="Podicherti R."/>
            <person name="Tsui H.-C.T."/>
            <person name="Winkler M.E."/>
        </authorList>
    </citation>
    <scope>NUCLEOTIDE SEQUENCE</scope>
</reference>
<feature type="transmembrane region" description="Helical" evidence="2">
    <location>
        <begin position="88"/>
        <end position="114"/>
    </location>
</feature>
<keyword evidence="2" id="KW-0812">Transmembrane</keyword>
<dbReference type="AlphaFoldDB" id="A0A381QZD3"/>
<feature type="region of interest" description="Disordered" evidence="1">
    <location>
        <begin position="125"/>
        <end position="180"/>
    </location>
</feature>
<gene>
    <name evidence="3" type="ORF">METZ01_LOCUS37669</name>
</gene>
<keyword evidence="2" id="KW-1133">Transmembrane helix</keyword>
<protein>
    <submittedName>
        <fullName evidence="3">Uncharacterized protein</fullName>
    </submittedName>
</protein>
<name>A0A381QZD3_9ZZZZ</name>
<accession>A0A381QZD3</accession>
<evidence type="ECO:0000256" key="2">
    <source>
        <dbReference type="SAM" id="Phobius"/>
    </source>
</evidence>
<dbReference type="EMBL" id="UINC01001608">
    <property type="protein sequence ID" value="SUZ84815.1"/>
    <property type="molecule type" value="Genomic_DNA"/>
</dbReference>